<reference evidence="3 4" key="1">
    <citation type="submission" date="2019-01" db="EMBL/GenBank/DDBJ databases">
        <authorList>
            <person name="Brito A."/>
        </authorList>
    </citation>
    <scope>NUCLEOTIDE SEQUENCE [LARGE SCALE GENOMIC DNA]</scope>
    <source>
        <strain evidence="3">1</strain>
    </source>
</reference>
<name>A0A563VTV4_9CYAN</name>
<gene>
    <name evidence="3" type="ORF">H1P_2900005</name>
</gene>
<dbReference type="EMBL" id="CAACVJ010000213">
    <property type="protein sequence ID" value="VEP14838.1"/>
    <property type="molecule type" value="Genomic_DNA"/>
</dbReference>
<proteinExistence type="predicted"/>
<dbReference type="InterPro" id="IPR036188">
    <property type="entry name" value="FAD/NAD-bd_sf"/>
</dbReference>
<dbReference type="RefSeq" id="WP_144873644.1">
    <property type="nucleotide sequence ID" value="NZ_LR214032.1"/>
</dbReference>
<evidence type="ECO:0000256" key="1">
    <source>
        <dbReference type="ARBA" id="ARBA00023002"/>
    </source>
</evidence>
<evidence type="ECO:0000259" key="2">
    <source>
        <dbReference type="Pfam" id="PF01266"/>
    </source>
</evidence>
<feature type="domain" description="FAD dependent oxidoreductase" evidence="2">
    <location>
        <begin position="3"/>
        <end position="357"/>
    </location>
</feature>
<evidence type="ECO:0000313" key="4">
    <source>
        <dbReference type="Proteomes" id="UP000320055"/>
    </source>
</evidence>
<dbReference type="PANTHER" id="PTHR13847">
    <property type="entry name" value="SARCOSINE DEHYDROGENASE-RELATED"/>
    <property type="match status" value="1"/>
</dbReference>
<dbReference type="SUPFAM" id="SSF54373">
    <property type="entry name" value="FAD-linked reductases, C-terminal domain"/>
    <property type="match status" value="1"/>
</dbReference>
<organism evidence="3 4">
    <name type="scientific">Hyella patelloides LEGE 07179</name>
    <dbReference type="NCBI Taxonomy" id="945734"/>
    <lineage>
        <taxon>Bacteria</taxon>
        <taxon>Bacillati</taxon>
        <taxon>Cyanobacteriota</taxon>
        <taxon>Cyanophyceae</taxon>
        <taxon>Pleurocapsales</taxon>
        <taxon>Hyellaceae</taxon>
        <taxon>Hyella</taxon>
    </lineage>
</organism>
<dbReference type="PANTHER" id="PTHR13847:SF289">
    <property type="entry name" value="GLYCINE OXIDASE"/>
    <property type="match status" value="1"/>
</dbReference>
<dbReference type="OrthoDB" id="9794226at2"/>
<dbReference type="InterPro" id="IPR006076">
    <property type="entry name" value="FAD-dep_OxRdtase"/>
</dbReference>
<dbReference type="GO" id="GO:0005737">
    <property type="term" value="C:cytoplasm"/>
    <property type="evidence" value="ECO:0007669"/>
    <property type="project" value="TreeGrafter"/>
</dbReference>
<accession>A0A563VTV4</accession>
<sequence length="363" mass="39692">MSKIAIIGCGVVGATIAYELSLIPELEITVIEKNTFAHGATGAALGILMGAISGKTKGRAWKLREASLKRYPSLISELEAQTKIAIPVNRDGIVKLLFTEDKIEKWQKLQQTRAKQGWNLEIWDKSSLKQKCPEINDTNLIGAVYSPQDSQINPQILTKALVKAATLNGVEFQFGVSLNQIGEGAKHQQLDRITTTKGNLDIDYLIIAAGLGSTPLTAFLHDKLDIRPVLGQAIKFQLEQNIGLNTFQPIVTGDDVHIVPLGNQQYWLGATVEFPDDDCNVVAKAELLEEVHQQAIAFCPTIANATILDSWQGKRPRPYGQAAPVIGKLSDYDNVLLATAHYRNGILLAPGTAREIKNLLKIE</sequence>
<dbReference type="SUPFAM" id="SSF51905">
    <property type="entry name" value="FAD/NAD(P)-binding domain"/>
    <property type="match status" value="1"/>
</dbReference>
<dbReference type="Pfam" id="PF01266">
    <property type="entry name" value="DAO"/>
    <property type="match status" value="1"/>
</dbReference>
<protein>
    <submittedName>
        <fullName evidence="3">Glycine/D-amino acid oxidase, deaminating</fullName>
    </submittedName>
</protein>
<evidence type="ECO:0000313" key="3">
    <source>
        <dbReference type="EMBL" id="VEP14838.1"/>
    </source>
</evidence>
<dbReference type="Gene3D" id="3.30.9.10">
    <property type="entry name" value="D-Amino Acid Oxidase, subunit A, domain 2"/>
    <property type="match status" value="1"/>
</dbReference>
<dbReference type="AlphaFoldDB" id="A0A563VTV4"/>
<dbReference type="Gene3D" id="3.50.50.60">
    <property type="entry name" value="FAD/NAD(P)-binding domain"/>
    <property type="match status" value="1"/>
</dbReference>
<keyword evidence="1" id="KW-0560">Oxidoreductase</keyword>
<dbReference type="GO" id="GO:0016491">
    <property type="term" value="F:oxidoreductase activity"/>
    <property type="evidence" value="ECO:0007669"/>
    <property type="project" value="UniProtKB-KW"/>
</dbReference>
<dbReference type="Proteomes" id="UP000320055">
    <property type="component" value="Unassembled WGS sequence"/>
</dbReference>
<keyword evidence="4" id="KW-1185">Reference proteome</keyword>